<evidence type="ECO:0000313" key="3">
    <source>
        <dbReference type="Proteomes" id="UP000614272"/>
    </source>
</evidence>
<evidence type="ECO:0000256" key="1">
    <source>
        <dbReference type="ARBA" id="ARBA00022763"/>
    </source>
</evidence>
<accession>A0ABQ1RTF5</accession>
<evidence type="ECO:0000313" key="2">
    <source>
        <dbReference type="EMBL" id="GGD77441.1"/>
    </source>
</evidence>
<protein>
    <submittedName>
        <fullName evidence="2">Recombinase RecA</fullName>
    </submittedName>
</protein>
<gene>
    <name evidence="2" type="ORF">GCM10011357_35650</name>
</gene>
<reference evidence="3" key="1">
    <citation type="journal article" date="2019" name="Int. J. Syst. Evol. Microbiol.">
        <title>The Global Catalogue of Microorganisms (GCM) 10K type strain sequencing project: providing services to taxonomists for standard genome sequencing and annotation.</title>
        <authorList>
            <consortium name="The Broad Institute Genomics Platform"/>
            <consortium name="The Broad Institute Genome Sequencing Center for Infectious Disease"/>
            <person name="Wu L."/>
            <person name="Ma J."/>
        </authorList>
    </citation>
    <scope>NUCLEOTIDE SEQUENCE [LARGE SCALE GENOMIC DNA]</scope>
    <source>
        <strain evidence="3">CGMCC 1.12923</strain>
    </source>
</reference>
<dbReference type="RefSeq" id="WP_099036110.1">
    <property type="nucleotide sequence ID" value="NZ_BMGJ01000019.1"/>
</dbReference>
<keyword evidence="1" id="KW-0227">DNA damage</keyword>
<dbReference type="Gene3D" id="3.40.50.300">
    <property type="entry name" value="P-loop containing nucleotide triphosphate hydrolases"/>
    <property type="match status" value="1"/>
</dbReference>
<dbReference type="NCBIfam" id="NF033429">
    <property type="entry name" value="ImuA_translesion"/>
    <property type="match status" value="1"/>
</dbReference>
<dbReference type="Proteomes" id="UP000614272">
    <property type="component" value="Unassembled WGS sequence"/>
</dbReference>
<dbReference type="PANTHER" id="PTHR35369">
    <property type="entry name" value="BLR3025 PROTEIN-RELATED"/>
    <property type="match status" value="1"/>
</dbReference>
<name>A0ABQ1RTF5_9ALTE</name>
<dbReference type="InterPro" id="IPR027417">
    <property type="entry name" value="P-loop_NTPase"/>
</dbReference>
<dbReference type="InterPro" id="IPR017166">
    <property type="entry name" value="UCP037290"/>
</dbReference>
<proteinExistence type="predicted"/>
<keyword evidence="3" id="KW-1185">Reference proteome</keyword>
<dbReference type="InterPro" id="IPR050356">
    <property type="entry name" value="SulA_CellDiv_inhibitor"/>
</dbReference>
<dbReference type="PIRSF" id="PIRSF037290">
    <property type="entry name" value="UCP037290"/>
    <property type="match status" value="1"/>
</dbReference>
<dbReference type="EMBL" id="BMGJ01000019">
    <property type="protein sequence ID" value="GGD77441.1"/>
    <property type="molecule type" value="Genomic_DNA"/>
</dbReference>
<dbReference type="SUPFAM" id="SSF52540">
    <property type="entry name" value="P-loop containing nucleoside triphosphate hydrolases"/>
    <property type="match status" value="1"/>
</dbReference>
<comment type="caution">
    <text evidence="2">The sequence shown here is derived from an EMBL/GenBank/DDBJ whole genome shotgun (WGS) entry which is preliminary data.</text>
</comment>
<dbReference type="InterPro" id="IPR047610">
    <property type="entry name" value="ImuA_translesion"/>
</dbReference>
<sequence length="231" mass="25073">MNTILHQLKNKGLIWQGSTQPGHSPCASSVAEDWLVKHIPGGLTGHPVVEITSPEGIGELRLLLPNLHANGAGNNKLIVWIAPPHKPNAEALHEAGISLNRLLVIHPAEQKKALWAAEQCLKSGTCHSVLLWHSQLSVAQLQRLQQAARQGQAQLFFLRTGKMLKLSLPVSLSIDLKPLPQGLQVTVRKCRGSWPPPPFNLNMSTAWPRLSLCTASSGENKLLAFPGSRAS</sequence>
<dbReference type="PANTHER" id="PTHR35369:SF3">
    <property type="entry name" value="TRANSLESION DNA SYNTHESIS-ASSOCIATED PROTEIN IMUA"/>
    <property type="match status" value="1"/>
</dbReference>
<organism evidence="2 3">
    <name type="scientific">Lacimicrobium alkaliphilum</name>
    <dbReference type="NCBI Taxonomy" id="1526571"/>
    <lineage>
        <taxon>Bacteria</taxon>
        <taxon>Pseudomonadati</taxon>
        <taxon>Pseudomonadota</taxon>
        <taxon>Gammaproteobacteria</taxon>
        <taxon>Alteromonadales</taxon>
        <taxon>Alteromonadaceae</taxon>
        <taxon>Lacimicrobium</taxon>
    </lineage>
</organism>